<proteinExistence type="predicted"/>
<dbReference type="AlphaFoldDB" id="A0ABD2AE74"/>
<accession>A0ABD2AE74</accession>
<comment type="caution">
    <text evidence="2">The sequence shown here is derived from an EMBL/GenBank/DDBJ whole genome shotgun (WGS) entry which is preliminary data.</text>
</comment>
<sequence length="375" mass="43439">MDGLLGTKREEAFSKFHCSDTLSLPLLFSAAHSTSSTPSRFEIAMSEESVQHSWTSISLREGEEEEEAEAEEEEEEEGEGEGGEGERETRRDRDREKEKERRRKRESRTYVGARPYRRVHIRQRGGETNREKAERREKNPRFPGSAAPVDSFRASQPHTGRNAEEISTWPTSIKRLEEEEEEEEGEVVVEEEEEEEEVEVEEEEEEEEANDEETEKERRRESERDLTSRKRVGEETQFETSEFEYGRPQAETMGTSMDHTGCEQMSSANSLKFYSLDSLGISTINPYMFECSFYDPRGNVRGSVIDKGTSNSVLVDRKERTRYPDEEEKEEEDDEIGGGRRRTFCEIDTERRSYRAGPTRVTYYRVGTKSNTICA</sequence>
<name>A0ABD2AE74_VESSQ</name>
<feature type="compositionally biased region" description="Basic and acidic residues" evidence="1">
    <location>
        <begin position="84"/>
        <end position="99"/>
    </location>
</feature>
<feature type="compositionally biased region" description="Basic and acidic residues" evidence="1">
    <location>
        <begin position="215"/>
        <end position="234"/>
    </location>
</feature>
<evidence type="ECO:0000256" key="1">
    <source>
        <dbReference type="SAM" id="MobiDB-lite"/>
    </source>
</evidence>
<evidence type="ECO:0000313" key="2">
    <source>
        <dbReference type="EMBL" id="KAL2718913.1"/>
    </source>
</evidence>
<feature type="region of interest" description="Disordered" evidence="1">
    <location>
        <begin position="46"/>
        <end position="242"/>
    </location>
</feature>
<feature type="compositionally biased region" description="Acidic residues" evidence="1">
    <location>
        <begin position="325"/>
        <end position="336"/>
    </location>
</feature>
<keyword evidence="3" id="KW-1185">Reference proteome</keyword>
<feature type="compositionally biased region" description="Acidic residues" evidence="1">
    <location>
        <begin position="62"/>
        <end position="83"/>
    </location>
</feature>
<reference evidence="2 3" key="1">
    <citation type="journal article" date="2024" name="Ann. Entomol. Soc. Am.">
        <title>Genomic analyses of the southern and eastern yellowjacket wasps (Hymenoptera: Vespidae) reveal evolutionary signatures of social life.</title>
        <authorList>
            <person name="Catto M.A."/>
            <person name="Caine P.B."/>
            <person name="Orr S.E."/>
            <person name="Hunt B.G."/>
            <person name="Goodisman M.A.D."/>
        </authorList>
    </citation>
    <scope>NUCLEOTIDE SEQUENCE [LARGE SCALE GENOMIC DNA]</scope>
    <source>
        <strain evidence="2">233</strain>
        <tissue evidence="2">Head and thorax</tissue>
    </source>
</reference>
<feature type="region of interest" description="Disordered" evidence="1">
    <location>
        <begin position="318"/>
        <end position="341"/>
    </location>
</feature>
<protein>
    <submittedName>
        <fullName evidence="2">Uncharacterized protein</fullName>
    </submittedName>
</protein>
<dbReference type="Proteomes" id="UP001607302">
    <property type="component" value="Unassembled WGS sequence"/>
</dbReference>
<feature type="non-terminal residue" evidence="2">
    <location>
        <position position="375"/>
    </location>
</feature>
<dbReference type="EMBL" id="JAUDFV010000151">
    <property type="protein sequence ID" value="KAL2718913.1"/>
    <property type="molecule type" value="Genomic_DNA"/>
</dbReference>
<evidence type="ECO:0000313" key="3">
    <source>
        <dbReference type="Proteomes" id="UP001607302"/>
    </source>
</evidence>
<organism evidence="2 3">
    <name type="scientific">Vespula squamosa</name>
    <name type="common">Southern yellow jacket</name>
    <name type="synonym">Wasp</name>
    <dbReference type="NCBI Taxonomy" id="30214"/>
    <lineage>
        <taxon>Eukaryota</taxon>
        <taxon>Metazoa</taxon>
        <taxon>Ecdysozoa</taxon>
        <taxon>Arthropoda</taxon>
        <taxon>Hexapoda</taxon>
        <taxon>Insecta</taxon>
        <taxon>Pterygota</taxon>
        <taxon>Neoptera</taxon>
        <taxon>Endopterygota</taxon>
        <taxon>Hymenoptera</taxon>
        <taxon>Apocrita</taxon>
        <taxon>Aculeata</taxon>
        <taxon>Vespoidea</taxon>
        <taxon>Vespidae</taxon>
        <taxon>Vespinae</taxon>
        <taxon>Vespula</taxon>
    </lineage>
</organism>
<feature type="compositionally biased region" description="Basic and acidic residues" evidence="1">
    <location>
        <begin position="124"/>
        <end position="140"/>
    </location>
</feature>
<gene>
    <name evidence="2" type="ORF">V1478_011332</name>
</gene>
<feature type="compositionally biased region" description="Acidic residues" evidence="1">
    <location>
        <begin position="178"/>
        <end position="214"/>
    </location>
</feature>